<dbReference type="EMBL" id="JANAWD010000473">
    <property type="protein sequence ID" value="KAJ3478938.1"/>
    <property type="molecule type" value="Genomic_DNA"/>
</dbReference>
<protein>
    <recommendedName>
        <fullName evidence="6">NAD(P)-binding protein</fullName>
    </recommendedName>
</protein>
<keyword evidence="3" id="KW-0560">Oxidoreductase</keyword>
<dbReference type="Pfam" id="PF00106">
    <property type="entry name" value="adh_short"/>
    <property type="match status" value="1"/>
</dbReference>
<dbReference type="PANTHER" id="PTHR24320">
    <property type="entry name" value="RETINOL DEHYDROGENASE"/>
    <property type="match status" value="1"/>
</dbReference>
<organism evidence="4 5">
    <name type="scientific">Meripilus lineatus</name>
    <dbReference type="NCBI Taxonomy" id="2056292"/>
    <lineage>
        <taxon>Eukaryota</taxon>
        <taxon>Fungi</taxon>
        <taxon>Dikarya</taxon>
        <taxon>Basidiomycota</taxon>
        <taxon>Agaricomycotina</taxon>
        <taxon>Agaricomycetes</taxon>
        <taxon>Polyporales</taxon>
        <taxon>Meripilaceae</taxon>
        <taxon>Meripilus</taxon>
    </lineage>
</organism>
<sequence>MVFFTRHFTRVEDLPDLTGKVALVTGGNANLGLYTIQHLARKGATVYMGARDEDRAKEAIDLLQSEGLGPGNGEVRWLDLDLGDPLKTRKAGEEFLKLESRLDILDAKFESRDDFNRQFDEMWSPALARYALSKFCNVLFTNELQRQFDEESVPIIVMAINPGGIDTDRTRTLFRDSNILIRAIYYVVIRSFHKAPTAAKTIAFIAASPEVRSKDGIYRGAYLEPPGVLSKSSKVAQDLGLAKQLWVLTEEVVKTVEV</sequence>
<dbReference type="Proteomes" id="UP001212997">
    <property type="component" value="Unassembled WGS sequence"/>
</dbReference>
<evidence type="ECO:0000256" key="2">
    <source>
        <dbReference type="ARBA" id="ARBA00022857"/>
    </source>
</evidence>
<comment type="caution">
    <text evidence="4">The sequence shown here is derived from an EMBL/GenBank/DDBJ whole genome shotgun (WGS) entry which is preliminary data.</text>
</comment>
<evidence type="ECO:0000313" key="5">
    <source>
        <dbReference type="Proteomes" id="UP001212997"/>
    </source>
</evidence>
<dbReference type="GO" id="GO:0016491">
    <property type="term" value="F:oxidoreductase activity"/>
    <property type="evidence" value="ECO:0007669"/>
    <property type="project" value="UniProtKB-KW"/>
</dbReference>
<reference evidence="4" key="1">
    <citation type="submission" date="2022-07" db="EMBL/GenBank/DDBJ databases">
        <title>Genome Sequence of Physisporinus lineatus.</title>
        <authorList>
            <person name="Buettner E."/>
        </authorList>
    </citation>
    <scope>NUCLEOTIDE SEQUENCE</scope>
    <source>
        <strain evidence="4">VT162</strain>
    </source>
</reference>
<gene>
    <name evidence="4" type="ORF">NLI96_g9404</name>
</gene>
<keyword evidence="2" id="KW-0521">NADP</keyword>
<dbReference type="AlphaFoldDB" id="A0AAD5V048"/>
<evidence type="ECO:0008006" key="6">
    <source>
        <dbReference type="Google" id="ProtNLM"/>
    </source>
</evidence>
<proteinExistence type="inferred from homology"/>
<evidence type="ECO:0000256" key="1">
    <source>
        <dbReference type="ARBA" id="ARBA00006484"/>
    </source>
</evidence>
<dbReference type="PRINTS" id="PR00081">
    <property type="entry name" value="GDHRDH"/>
</dbReference>
<evidence type="ECO:0000313" key="4">
    <source>
        <dbReference type="EMBL" id="KAJ3478938.1"/>
    </source>
</evidence>
<dbReference type="InterPro" id="IPR002347">
    <property type="entry name" value="SDR_fam"/>
</dbReference>
<name>A0AAD5V048_9APHY</name>
<comment type="similarity">
    <text evidence="1">Belongs to the short-chain dehydrogenases/reductases (SDR) family.</text>
</comment>
<dbReference type="SUPFAM" id="SSF51735">
    <property type="entry name" value="NAD(P)-binding Rossmann-fold domains"/>
    <property type="match status" value="1"/>
</dbReference>
<dbReference type="InterPro" id="IPR036291">
    <property type="entry name" value="NAD(P)-bd_dom_sf"/>
</dbReference>
<keyword evidence="5" id="KW-1185">Reference proteome</keyword>
<accession>A0AAD5V048</accession>
<dbReference type="PANTHER" id="PTHR24320:SF282">
    <property type="entry name" value="WW DOMAIN-CONTAINING OXIDOREDUCTASE"/>
    <property type="match status" value="1"/>
</dbReference>
<evidence type="ECO:0000256" key="3">
    <source>
        <dbReference type="ARBA" id="ARBA00023002"/>
    </source>
</evidence>
<dbReference type="Gene3D" id="3.40.50.720">
    <property type="entry name" value="NAD(P)-binding Rossmann-like Domain"/>
    <property type="match status" value="2"/>
</dbReference>